<proteinExistence type="predicted"/>
<protein>
    <recommendedName>
        <fullName evidence="3">Cullin N-terminal domain-containing protein</fullName>
    </recommendedName>
</protein>
<sequence>MNVMTDDAVYDHVVTFICNSIEPRFLDHLARFVLKKQTASVTEEDLGLAITRRCLSLQSRHISGIDQFFHNQLKMDLRIEVTEVRILNCFVLFDKIFDAVAERMSHYIVPKMERLVIATRVLEKDDIALYEALVERVSKQNH</sequence>
<name>A0ABN8CXR4_9STRA</name>
<evidence type="ECO:0008006" key="3">
    <source>
        <dbReference type="Google" id="ProtNLM"/>
    </source>
</evidence>
<comment type="caution">
    <text evidence="1">The sequence shown here is derived from an EMBL/GenBank/DDBJ whole genome shotgun (WGS) entry which is preliminary data.</text>
</comment>
<reference evidence="1 2" key="1">
    <citation type="submission" date="2021-11" db="EMBL/GenBank/DDBJ databases">
        <authorList>
            <person name="Islam A."/>
            <person name="Islam S."/>
            <person name="Flora M.S."/>
            <person name="Rahman M."/>
            <person name="Ziaur R.M."/>
            <person name="Epstein J.H."/>
            <person name="Hassan M."/>
            <person name="Klassen M."/>
            <person name="Woodard K."/>
            <person name="Webb A."/>
            <person name="Webby R.J."/>
            <person name="El Zowalaty M.E."/>
        </authorList>
    </citation>
    <scope>NUCLEOTIDE SEQUENCE [LARGE SCALE GENOMIC DNA]</scope>
    <source>
        <strain evidence="1">Pbs1</strain>
    </source>
</reference>
<evidence type="ECO:0000313" key="1">
    <source>
        <dbReference type="EMBL" id="CAH0517624.1"/>
    </source>
</evidence>
<keyword evidence="2" id="KW-1185">Reference proteome</keyword>
<dbReference type="EMBL" id="CAKLCB010000247">
    <property type="protein sequence ID" value="CAH0517624.1"/>
    <property type="molecule type" value="Genomic_DNA"/>
</dbReference>
<evidence type="ECO:0000313" key="2">
    <source>
        <dbReference type="Proteomes" id="UP001158986"/>
    </source>
</evidence>
<dbReference type="Proteomes" id="UP001158986">
    <property type="component" value="Unassembled WGS sequence"/>
</dbReference>
<organism evidence="1 2">
    <name type="scientific">Peronospora belbahrii</name>
    <dbReference type="NCBI Taxonomy" id="622444"/>
    <lineage>
        <taxon>Eukaryota</taxon>
        <taxon>Sar</taxon>
        <taxon>Stramenopiles</taxon>
        <taxon>Oomycota</taxon>
        <taxon>Peronosporomycetes</taxon>
        <taxon>Peronosporales</taxon>
        <taxon>Peronosporaceae</taxon>
        <taxon>Peronospora</taxon>
    </lineage>
</organism>
<gene>
    <name evidence="1" type="ORF">PBS001_LOCUS4218</name>
</gene>
<accession>A0ABN8CXR4</accession>